<comment type="subcellular location">
    <subcellularLocation>
        <location evidence="1">Membrane</location>
        <topology evidence="1">Multi-pass membrane protein</topology>
    </subcellularLocation>
</comment>
<dbReference type="PANTHER" id="PTHR32322">
    <property type="entry name" value="INNER MEMBRANE TRANSPORTER"/>
    <property type="match status" value="1"/>
</dbReference>
<dbReference type="SUPFAM" id="SSF103481">
    <property type="entry name" value="Multidrug resistance efflux transporter EmrE"/>
    <property type="match status" value="2"/>
</dbReference>
<protein>
    <submittedName>
        <fullName evidence="8">EamA-like transporter family protein</fullName>
    </submittedName>
</protein>
<feature type="transmembrane region" description="Helical" evidence="6">
    <location>
        <begin position="38"/>
        <end position="60"/>
    </location>
</feature>
<feature type="domain" description="EamA" evidence="7">
    <location>
        <begin position="20"/>
        <end position="151"/>
    </location>
</feature>
<gene>
    <name evidence="8" type="ORF">A6302_01548</name>
</gene>
<dbReference type="InterPro" id="IPR050638">
    <property type="entry name" value="AA-Vitamin_Transporters"/>
</dbReference>
<feature type="transmembrane region" description="Helical" evidence="6">
    <location>
        <begin position="230"/>
        <end position="253"/>
    </location>
</feature>
<reference evidence="8 9" key="1">
    <citation type="submission" date="2016-07" db="EMBL/GenBank/DDBJ databases">
        <title>Draft Genome Sequence of Methylobrevis pamukkalensis PK2.</title>
        <authorList>
            <person name="Vasilenko O.V."/>
            <person name="Doronina N.V."/>
            <person name="Shmareva M.N."/>
            <person name="Tarlachkov S.V."/>
            <person name="Mustakhimov I."/>
            <person name="Trotsenko Y.A."/>
        </authorList>
    </citation>
    <scope>NUCLEOTIDE SEQUENCE [LARGE SCALE GENOMIC DNA]</scope>
    <source>
        <strain evidence="8 9">PK2</strain>
    </source>
</reference>
<evidence type="ECO:0000256" key="6">
    <source>
        <dbReference type="SAM" id="Phobius"/>
    </source>
</evidence>
<dbReference type="RefSeq" id="WP_069306432.1">
    <property type="nucleotide sequence ID" value="NZ_MCRJ01000029.1"/>
</dbReference>
<comment type="similarity">
    <text evidence="2">Belongs to the EamA transporter family.</text>
</comment>
<keyword evidence="5 6" id="KW-0472">Membrane</keyword>
<dbReference type="Pfam" id="PF00892">
    <property type="entry name" value="EamA"/>
    <property type="match status" value="1"/>
</dbReference>
<dbReference type="InterPro" id="IPR037185">
    <property type="entry name" value="EmrE-like"/>
</dbReference>
<keyword evidence="4 6" id="KW-1133">Transmembrane helix</keyword>
<evidence type="ECO:0000256" key="3">
    <source>
        <dbReference type="ARBA" id="ARBA00022692"/>
    </source>
</evidence>
<proteinExistence type="inferred from homology"/>
<keyword evidence="3 6" id="KW-0812">Transmembrane</keyword>
<evidence type="ECO:0000256" key="1">
    <source>
        <dbReference type="ARBA" id="ARBA00004141"/>
    </source>
</evidence>
<feature type="transmembrane region" description="Helical" evidence="6">
    <location>
        <begin position="287"/>
        <end position="304"/>
    </location>
</feature>
<feature type="transmembrane region" description="Helical" evidence="6">
    <location>
        <begin position="12"/>
        <end position="32"/>
    </location>
</feature>
<name>A0A1E3H483_9HYPH</name>
<comment type="caution">
    <text evidence="8">The sequence shown here is derived from an EMBL/GenBank/DDBJ whole genome shotgun (WGS) entry which is preliminary data.</text>
</comment>
<evidence type="ECO:0000313" key="9">
    <source>
        <dbReference type="Proteomes" id="UP000094622"/>
    </source>
</evidence>
<feature type="transmembrane region" description="Helical" evidence="6">
    <location>
        <begin position="163"/>
        <end position="182"/>
    </location>
</feature>
<dbReference type="GO" id="GO:0016020">
    <property type="term" value="C:membrane"/>
    <property type="evidence" value="ECO:0007669"/>
    <property type="project" value="UniProtKB-SubCell"/>
</dbReference>
<evidence type="ECO:0000313" key="8">
    <source>
        <dbReference type="EMBL" id="ODN71114.1"/>
    </source>
</evidence>
<feature type="transmembrane region" description="Helical" evidence="6">
    <location>
        <begin position="189"/>
        <end position="210"/>
    </location>
</feature>
<keyword evidence="9" id="KW-1185">Reference proteome</keyword>
<evidence type="ECO:0000256" key="2">
    <source>
        <dbReference type="ARBA" id="ARBA00007362"/>
    </source>
</evidence>
<feature type="transmembrane region" description="Helical" evidence="6">
    <location>
        <begin position="107"/>
        <end position="127"/>
    </location>
</feature>
<dbReference type="AlphaFoldDB" id="A0A1E3H483"/>
<accession>A0A1E3H483</accession>
<feature type="transmembrane region" description="Helical" evidence="6">
    <location>
        <begin position="80"/>
        <end position="101"/>
    </location>
</feature>
<evidence type="ECO:0000256" key="4">
    <source>
        <dbReference type="ARBA" id="ARBA00022989"/>
    </source>
</evidence>
<evidence type="ECO:0000256" key="5">
    <source>
        <dbReference type="ARBA" id="ARBA00023136"/>
    </source>
</evidence>
<dbReference type="OrthoDB" id="8688375at2"/>
<dbReference type="PANTHER" id="PTHR32322:SF2">
    <property type="entry name" value="EAMA DOMAIN-CONTAINING PROTEIN"/>
    <property type="match status" value="1"/>
</dbReference>
<dbReference type="InterPro" id="IPR000620">
    <property type="entry name" value="EamA_dom"/>
</dbReference>
<dbReference type="EMBL" id="MCRJ01000029">
    <property type="protein sequence ID" value="ODN71114.1"/>
    <property type="molecule type" value="Genomic_DNA"/>
</dbReference>
<evidence type="ECO:0000259" key="7">
    <source>
        <dbReference type="Pfam" id="PF00892"/>
    </source>
</evidence>
<sequence length="309" mass="30684">MSRSVSPGSAAARWLEPLSLLAAAGIGIGSIFPVAKLAGLAGLPPLAFAGGIALVAALVLRLAGRLSGGGGTPVPPKVAWTYAAVAGPLTFAPFGLVAIAVPHVGAGVQALLQSLVPAITVAMAMAIGYERPGRRRAAGLALGFVGAVLIVASRFSGFDAPPAVWMAVSLAVPVILAAGNVFRSLRWPAGAGVLEMATPTLLAAAVLLLAGEGLLELTGLSLATGAFDPVVAAGLVLGQGILTGGGYICFFRLQQVGGPIFLSQISYVNAAVGMGIAVLLLGEHLELGTLAGALVIVVSLFIVGKPAPR</sequence>
<dbReference type="Proteomes" id="UP000094622">
    <property type="component" value="Unassembled WGS sequence"/>
</dbReference>
<organism evidence="8 9">
    <name type="scientific">Methylobrevis pamukkalensis</name>
    <dbReference type="NCBI Taxonomy" id="1439726"/>
    <lineage>
        <taxon>Bacteria</taxon>
        <taxon>Pseudomonadati</taxon>
        <taxon>Pseudomonadota</taxon>
        <taxon>Alphaproteobacteria</taxon>
        <taxon>Hyphomicrobiales</taxon>
        <taxon>Pleomorphomonadaceae</taxon>
        <taxon>Methylobrevis</taxon>
    </lineage>
</organism>
<feature type="transmembrane region" description="Helical" evidence="6">
    <location>
        <begin position="260"/>
        <end position="281"/>
    </location>
</feature>
<feature type="transmembrane region" description="Helical" evidence="6">
    <location>
        <begin position="139"/>
        <end position="157"/>
    </location>
</feature>